<keyword evidence="6" id="KW-1185">Reference proteome</keyword>
<dbReference type="GO" id="GO:0006354">
    <property type="term" value="P:DNA-templated transcription elongation"/>
    <property type="evidence" value="ECO:0007669"/>
    <property type="project" value="InterPro"/>
</dbReference>
<dbReference type="SUPFAM" id="SSF82679">
    <property type="entry name" value="N-utilization substance G protein NusG, N-terminal domain"/>
    <property type="match status" value="1"/>
</dbReference>
<dbReference type="SUPFAM" id="SSF50104">
    <property type="entry name" value="Translation proteins SH3-like domain"/>
    <property type="match status" value="1"/>
</dbReference>
<gene>
    <name evidence="5" type="ORF">GN277_09340</name>
</gene>
<feature type="domain" description="NusG-like N-terminal" evidence="4">
    <location>
        <begin position="27"/>
        <end position="132"/>
    </location>
</feature>
<dbReference type="InterPro" id="IPR006645">
    <property type="entry name" value="NGN-like_dom"/>
</dbReference>
<dbReference type="PANTHER" id="PTHR30265">
    <property type="entry name" value="RHO-INTERACTING TRANSCRIPTION TERMINATION FACTOR NUSG"/>
    <property type="match status" value="1"/>
</dbReference>
<dbReference type="InterPro" id="IPR043425">
    <property type="entry name" value="NusG-like"/>
</dbReference>
<name>A0A7X3SIP3_9FIRM</name>
<sequence length="234" mass="26964">MGYTTIPWYGWRSHVKMQVLRQQWSGGYMWYVMQVASGREGHTVLLMERILSQGILENCFVPMRRMKKKYEGRWQEVKEKLFPGYVFLISEQPQLLYDELKQIPALTKLLGSCEEYFTPLSEKDVHFLKKLQSIQSRGYGKSQRCSQGADGIRSFRQGKEPDALFVGLSKVAVGENQRIKIISGPLKNLEGQIKKINLHKRIAVVEAEFMGNRILLHLGIEIAEDENYGTGLHQ</sequence>
<dbReference type="InterPro" id="IPR014722">
    <property type="entry name" value="Rib_uL2_dom2"/>
</dbReference>
<dbReference type="Proteomes" id="UP000460412">
    <property type="component" value="Unassembled WGS sequence"/>
</dbReference>
<dbReference type="AlphaFoldDB" id="A0A7X3SIP3"/>
<accession>A0A7X3SIP3</accession>
<evidence type="ECO:0000259" key="4">
    <source>
        <dbReference type="SMART" id="SM00738"/>
    </source>
</evidence>
<dbReference type="RefSeq" id="WP_159750822.1">
    <property type="nucleotide sequence ID" value="NZ_WUQX01000001.1"/>
</dbReference>
<dbReference type="InterPro" id="IPR008991">
    <property type="entry name" value="Translation_prot_SH3-like_sf"/>
</dbReference>
<dbReference type="Gene3D" id="3.30.70.940">
    <property type="entry name" value="NusG, N-terminal domain"/>
    <property type="match status" value="1"/>
</dbReference>
<dbReference type="PANTHER" id="PTHR30265:SF4">
    <property type="entry name" value="KOW MOTIF FAMILY PROTEIN, EXPRESSED"/>
    <property type="match status" value="1"/>
</dbReference>
<dbReference type="SMART" id="SM00738">
    <property type="entry name" value="NGN"/>
    <property type="match status" value="1"/>
</dbReference>
<organism evidence="5 6">
    <name type="scientific">Sporofaciens musculi</name>
    <dbReference type="NCBI Taxonomy" id="2681861"/>
    <lineage>
        <taxon>Bacteria</taxon>
        <taxon>Bacillati</taxon>
        <taxon>Bacillota</taxon>
        <taxon>Clostridia</taxon>
        <taxon>Lachnospirales</taxon>
        <taxon>Lachnospiraceae</taxon>
        <taxon>Sporofaciens</taxon>
    </lineage>
</organism>
<evidence type="ECO:0000313" key="6">
    <source>
        <dbReference type="Proteomes" id="UP000460412"/>
    </source>
</evidence>
<keyword evidence="3" id="KW-0804">Transcription</keyword>
<comment type="caution">
    <text evidence="5">The sequence shown here is derived from an EMBL/GenBank/DDBJ whole genome shotgun (WGS) entry which is preliminary data.</text>
</comment>
<evidence type="ECO:0000313" key="5">
    <source>
        <dbReference type="EMBL" id="MXP75580.1"/>
    </source>
</evidence>
<dbReference type="Pfam" id="PF02357">
    <property type="entry name" value="NusG"/>
    <property type="match status" value="1"/>
</dbReference>
<protein>
    <recommendedName>
        <fullName evidence="4">NusG-like N-terminal domain-containing protein</fullName>
    </recommendedName>
</protein>
<dbReference type="InterPro" id="IPR036735">
    <property type="entry name" value="NGN_dom_sf"/>
</dbReference>
<keyword evidence="2" id="KW-0805">Transcription regulation</keyword>
<proteinExistence type="predicted"/>
<dbReference type="Gene3D" id="2.30.30.30">
    <property type="match status" value="1"/>
</dbReference>
<evidence type="ECO:0000256" key="3">
    <source>
        <dbReference type="ARBA" id="ARBA00023163"/>
    </source>
</evidence>
<keyword evidence="1" id="KW-0889">Transcription antitermination</keyword>
<dbReference type="GO" id="GO:0031564">
    <property type="term" value="P:transcription antitermination"/>
    <property type="evidence" value="ECO:0007669"/>
    <property type="project" value="UniProtKB-KW"/>
</dbReference>
<dbReference type="EMBL" id="WUQX01000001">
    <property type="protein sequence ID" value="MXP75580.1"/>
    <property type="molecule type" value="Genomic_DNA"/>
</dbReference>
<evidence type="ECO:0000256" key="2">
    <source>
        <dbReference type="ARBA" id="ARBA00023015"/>
    </source>
</evidence>
<evidence type="ECO:0000256" key="1">
    <source>
        <dbReference type="ARBA" id="ARBA00022814"/>
    </source>
</evidence>
<reference evidence="5 6" key="1">
    <citation type="submission" date="2019-12" db="EMBL/GenBank/DDBJ databases">
        <title>Sporaefaciens musculi gen. nov., sp. nov., a novel bacterium isolated from the caecum of an obese mouse.</title>
        <authorList>
            <person name="Rasmussen T.S."/>
            <person name="Streidl T."/>
            <person name="Hitch T.C.A."/>
            <person name="Wortmann E."/>
            <person name="Deptula P."/>
            <person name="Hansen M."/>
            <person name="Nielsen D.S."/>
            <person name="Clavel T."/>
            <person name="Vogensen F.K."/>
        </authorList>
    </citation>
    <scope>NUCLEOTIDE SEQUENCE [LARGE SCALE GENOMIC DNA]</scope>
    <source>
        <strain evidence="5 6">WCA-9-b2</strain>
    </source>
</reference>